<dbReference type="Proteomes" id="UP000295455">
    <property type="component" value="Unassembled WGS sequence"/>
</dbReference>
<proteinExistence type="predicted"/>
<dbReference type="PANTHER" id="PTHR43283">
    <property type="entry name" value="BETA-LACTAMASE-RELATED"/>
    <property type="match status" value="1"/>
</dbReference>
<sequence length="371" mass="42874">MTPGIQLLVARKGKVIYNKNFGKHTYSGNEMVASDDIYDVASLTKILATLPLLMELEEKGEVTLDTKLSQILPSYKNSNKANITLKTMLSHYARLRPWEPFYAHTLDTATRKPSDKYYRTERSEKFNIEVANNLYLRSDYPDSIQKIIKDSDLLSRTQYRYSDFPYYILKKYIENYYDRTLDFLVQEHFYKSLGANNTMYNPYHKISNKKIVPTEVDDYYRFQEVHGYVHDMGAAMQNGIGGHAGIFSNANDVAKIMQLFLQKGFYGGKRYFKPETLDKFNTCYFCDKGNRRGIGFDKPQLGKEGPTCGCVSLHSFGHSGFTGTYAWADPDEEIVYVFLANRTYPSATYNLLLKENIRTDIQRLIYEAIIE</sequence>
<dbReference type="InterPro" id="IPR050789">
    <property type="entry name" value="Diverse_Enzym_Activities"/>
</dbReference>
<dbReference type="AlphaFoldDB" id="A0A4R1RBU6"/>
<dbReference type="Gene3D" id="3.40.710.10">
    <property type="entry name" value="DD-peptidase/beta-lactamase superfamily"/>
    <property type="match status" value="1"/>
</dbReference>
<dbReference type="InterPro" id="IPR012338">
    <property type="entry name" value="Beta-lactam/transpept-like"/>
</dbReference>
<comment type="caution">
    <text evidence="3">The sequence shown here is derived from an EMBL/GenBank/DDBJ whole genome shotgun (WGS) entry which is preliminary data.</text>
</comment>
<dbReference type="InterPro" id="IPR001466">
    <property type="entry name" value="Beta-lactam-related"/>
</dbReference>
<keyword evidence="4" id="KW-1185">Reference proteome</keyword>
<dbReference type="Pfam" id="PF00144">
    <property type="entry name" value="Beta-lactamase"/>
    <property type="match status" value="1"/>
</dbReference>
<dbReference type="SUPFAM" id="SSF56601">
    <property type="entry name" value="beta-lactamase/transpeptidase-like"/>
    <property type="match status" value="1"/>
</dbReference>
<evidence type="ECO:0000313" key="3">
    <source>
        <dbReference type="EMBL" id="TCL63100.1"/>
    </source>
</evidence>
<reference evidence="3 4" key="1">
    <citation type="submission" date="2019-03" db="EMBL/GenBank/DDBJ databases">
        <title>Genomic Encyclopedia of Type Strains, Phase IV (KMG-IV): sequencing the most valuable type-strain genomes for metagenomic binning, comparative biology and taxonomic classification.</title>
        <authorList>
            <person name="Goeker M."/>
        </authorList>
    </citation>
    <scope>NUCLEOTIDE SEQUENCE [LARGE SCALE GENOMIC DNA]</scope>
    <source>
        <strain evidence="3 4">DSM 18792</strain>
    </source>
</reference>
<keyword evidence="1" id="KW-0378">Hydrolase</keyword>
<protein>
    <submittedName>
        <fullName evidence="3">CubicO group peptidase (Beta-lactamase class C family)</fullName>
    </submittedName>
</protein>
<name>A0A4R1RBU6_9FLAO</name>
<gene>
    <name evidence="3" type="ORF">EV196_11052</name>
</gene>
<evidence type="ECO:0000256" key="1">
    <source>
        <dbReference type="ARBA" id="ARBA00022801"/>
    </source>
</evidence>
<organism evidence="3 4">
    <name type="scientific">Mariniflexile fucanivorans</name>
    <dbReference type="NCBI Taxonomy" id="264023"/>
    <lineage>
        <taxon>Bacteria</taxon>
        <taxon>Pseudomonadati</taxon>
        <taxon>Bacteroidota</taxon>
        <taxon>Flavobacteriia</taxon>
        <taxon>Flavobacteriales</taxon>
        <taxon>Flavobacteriaceae</taxon>
        <taxon>Mariniflexile</taxon>
    </lineage>
</organism>
<dbReference type="EMBL" id="SLUP01000010">
    <property type="protein sequence ID" value="TCL63100.1"/>
    <property type="molecule type" value="Genomic_DNA"/>
</dbReference>
<evidence type="ECO:0000313" key="4">
    <source>
        <dbReference type="Proteomes" id="UP000295455"/>
    </source>
</evidence>
<feature type="domain" description="Beta-lactamase-related" evidence="2">
    <location>
        <begin position="2"/>
        <end position="347"/>
    </location>
</feature>
<accession>A0A4R1RBU6</accession>
<dbReference type="PANTHER" id="PTHR43283:SF11">
    <property type="entry name" value="BETA-LACTAMASE-RELATED DOMAIN-CONTAINING PROTEIN"/>
    <property type="match status" value="1"/>
</dbReference>
<evidence type="ECO:0000259" key="2">
    <source>
        <dbReference type="Pfam" id="PF00144"/>
    </source>
</evidence>
<dbReference type="GO" id="GO:0016787">
    <property type="term" value="F:hydrolase activity"/>
    <property type="evidence" value="ECO:0007669"/>
    <property type="project" value="UniProtKB-KW"/>
</dbReference>